<proteinExistence type="predicted"/>
<name>A0A2V3HQQ4_9ARCH</name>
<accession>A0A2V3HQQ4</accession>
<evidence type="ECO:0000313" key="4">
    <source>
        <dbReference type="EMBL" id="PXF21169.1"/>
    </source>
</evidence>
<dbReference type="EMBL" id="PSPG01000011">
    <property type="protein sequence ID" value="PXF21169.1"/>
    <property type="molecule type" value="Genomic_DNA"/>
</dbReference>
<feature type="domain" description="DUF2061" evidence="3">
    <location>
        <begin position="10"/>
        <end position="60"/>
    </location>
</feature>
<organism evidence="4 5">
    <name type="scientific">Candidatus Thalassarchaeum betae</name>
    <dbReference type="NCBI Taxonomy" id="2599289"/>
    <lineage>
        <taxon>Archaea</taxon>
        <taxon>Methanobacteriati</taxon>
        <taxon>Thermoplasmatota</taxon>
        <taxon>Candidatus Poseidoniia</taxon>
        <taxon>Candidatus Poseidoniales</taxon>
        <taxon>Candidatus Thalassarchaeaceae</taxon>
        <taxon>Candidatus Thalassarchaeum</taxon>
    </lineage>
</organism>
<keyword evidence="2" id="KW-0812">Transmembrane</keyword>
<dbReference type="Pfam" id="PF09834">
    <property type="entry name" value="DUF2061"/>
    <property type="match status" value="1"/>
</dbReference>
<dbReference type="AlphaFoldDB" id="A0A2V3HQQ4"/>
<reference evidence="4 5" key="1">
    <citation type="journal article" date="2015" name="Nat. Commun.">
        <title>Genomic and transcriptomic evidence for scavenging of diverse organic compounds by widespread deep-sea archaea.</title>
        <authorList>
            <person name="Li M."/>
            <person name="Baker B.J."/>
            <person name="Anantharaman K."/>
            <person name="Jain S."/>
            <person name="Breier J.A."/>
            <person name="Dick G.J."/>
        </authorList>
    </citation>
    <scope>NUCLEOTIDE SEQUENCE [LARGE SCALE GENOMIC DNA]</scope>
    <source>
        <strain evidence="4">Cayman_51_deep</strain>
    </source>
</reference>
<keyword evidence="2" id="KW-1133">Transmembrane helix</keyword>
<evidence type="ECO:0000256" key="2">
    <source>
        <dbReference type="SAM" id="Phobius"/>
    </source>
</evidence>
<dbReference type="Proteomes" id="UP000248161">
    <property type="component" value="Unassembled WGS sequence"/>
</dbReference>
<comment type="caution">
    <text evidence="4">The sequence shown here is derived from an EMBL/GenBank/DDBJ whole genome shotgun (WGS) entry which is preliminary data.</text>
</comment>
<evidence type="ECO:0000259" key="3">
    <source>
        <dbReference type="Pfam" id="PF09834"/>
    </source>
</evidence>
<feature type="transmembrane region" description="Helical" evidence="2">
    <location>
        <begin position="12"/>
        <end position="30"/>
    </location>
</feature>
<evidence type="ECO:0000313" key="5">
    <source>
        <dbReference type="Proteomes" id="UP000248161"/>
    </source>
</evidence>
<feature type="region of interest" description="Disordered" evidence="1">
    <location>
        <begin position="71"/>
        <end position="98"/>
    </location>
</feature>
<evidence type="ECO:0000256" key="1">
    <source>
        <dbReference type="SAM" id="MobiDB-lite"/>
    </source>
</evidence>
<sequence>MGETRSRSFLKAVSWRVIATLTGTGLVLLFTGDTGLAEKFLVADILLKLLFYYMHERGWAMVTWGKIVGSSPEPRRQSVSTGAPSAPRGVWAQRARSP</sequence>
<dbReference type="InterPro" id="IPR018638">
    <property type="entry name" value="DUF2061_membrane"/>
</dbReference>
<protein>
    <recommendedName>
        <fullName evidence="3">DUF2061 domain-containing protein</fullName>
    </recommendedName>
</protein>
<keyword evidence="2" id="KW-0472">Membrane</keyword>
<gene>
    <name evidence="4" type="ORF">CXX69_05290</name>
</gene>